<sequence length="237" mass="26802">MPTSFTSKFLQGVGVTTLSSIAGFFVWTKHIQVNDLNPVTDPVFATKWYKKLNANANPTLHDEVVRRLPLWTLRPELVEDAKNGGSKLVEGFSQGVWGTFGYSIQRRYLAAKYRNTTTTAHQLWDKPDLLSSPYNIGTEITDHFVVLDKTPTSILIRCGDSPLKSPDGQRPSDGLFEISAETDFDKGFAEFRLKSVFFQGEGVVEDKTKEPMDARTKWAHQQYAKLWMESAVRHVRS</sequence>
<evidence type="ECO:0000313" key="1">
    <source>
        <dbReference type="EMBL" id="RVX72798.1"/>
    </source>
</evidence>
<evidence type="ECO:0000313" key="2">
    <source>
        <dbReference type="Proteomes" id="UP000288859"/>
    </source>
</evidence>
<accession>A0A438NAJ6</accession>
<dbReference type="EMBL" id="NAJM01000010">
    <property type="protein sequence ID" value="RVX72798.1"/>
    <property type="molecule type" value="Genomic_DNA"/>
</dbReference>
<name>A0A438NAJ6_EXOME</name>
<gene>
    <name evidence="1" type="ORF">B0A52_03151</name>
</gene>
<dbReference type="AlphaFoldDB" id="A0A438NAJ6"/>
<comment type="caution">
    <text evidence="1">The sequence shown here is derived from an EMBL/GenBank/DDBJ whole genome shotgun (WGS) entry which is preliminary data.</text>
</comment>
<dbReference type="VEuPathDB" id="FungiDB:PV10_04110"/>
<reference evidence="1 2" key="1">
    <citation type="submission" date="2017-03" db="EMBL/GenBank/DDBJ databases">
        <title>Genomes of endolithic fungi from Antarctica.</title>
        <authorList>
            <person name="Coleine C."/>
            <person name="Masonjones S."/>
            <person name="Stajich J.E."/>
        </authorList>
    </citation>
    <scope>NUCLEOTIDE SEQUENCE [LARGE SCALE GENOMIC DNA]</scope>
    <source>
        <strain evidence="1 2">CCFEE 6314</strain>
    </source>
</reference>
<protein>
    <submittedName>
        <fullName evidence="1">Uncharacterized protein</fullName>
    </submittedName>
</protein>
<dbReference type="OrthoDB" id="4436466at2759"/>
<organism evidence="1 2">
    <name type="scientific">Exophiala mesophila</name>
    <name type="common">Black yeast-like fungus</name>
    <dbReference type="NCBI Taxonomy" id="212818"/>
    <lineage>
        <taxon>Eukaryota</taxon>
        <taxon>Fungi</taxon>
        <taxon>Dikarya</taxon>
        <taxon>Ascomycota</taxon>
        <taxon>Pezizomycotina</taxon>
        <taxon>Eurotiomycetes</taxon>
        <taxon>Chaetothyriomycetidae</taxon>
        <taxon>Chaetothyriales</taxon>
        <taxon>Herpotrichiellaceae</taxon>
        <taxon>Exophiala</taxon>
    </lineage>
</organism>
<proteinExistence type="predicted"/>
<dbReference type="Proteomes" id="UP000288859">
    <property type="component" value="Unassembled WGS sequence"/>
</dbReference>